<dbReference type="Pfam" id="PF04773">
    <property type="entry name" value="FecR"/>
    <property type="match status" value="1"/>
</dbReference>
<protein>
    <submittedName>
        <fullName evidence="4">Ferric-dicitrate binding protein FerR (Iron transport regulator)</fullName>
    </submittedName>
</protein>
<proteinExistence type="predicted"/>
<evidence type="ECO:0000259" key="2">
    <source>
        <dbReference type="Pfam" id="PF04773"/>
    </source>
</evidence>
<name>A0A841MZB8_9BACT</name>
<evidence type="ECO:0000313" key="5">
    <source>
        <dbReference type="Proteomes" id="UP000588604"/>
    </source>
</evidence>
<dbReference type="PANTHER" id="PTHR30273">
    <property type="entry name" value="PERIPLASMIC SIGNAL SENSOR AND SIGMA FACTOR ACTIVATOR FECR-RELATED"/>
    <property type="match status" value="1"/>
</dbReference>
<dbReference type="RefSeq" id="WP_184496563.1">
    <property type="nucleotide sequence ID" value="NZ_JACIJO010000003.1"/>
</dbReference>
<evidence type="ECO:0000313" key="4">
    <source>
        <dbReference type="EMBL" id="MBB6327805.1"/>
    </source>
</evidence>
<dbReference type="InterPro" id="IPR012373">
    <property type="entry name" value="Ferrdict_sens_TM"/>
</dbReference>
<dbReference type="GO" id="GO:0016989">
    <property type="term" value="F:sigma factor antagonist activity"/>
    <property type="evidence" value="ECO:0007669"/>
    <property type="project" value="TreeGrafter"/>
</dbReference>
<feature type="transmembrane region" description="Helical" evidence="1">
    <location>
        <begin position="100"/>
        <end position="119"/>
    </location>
</feature>
<dbReference type="AlphaFoldDB" id="A0A841MZB8"/>
<feature type="domain" description="FecR protein" evidence="2">
    <location>
        <begin position="138"/>
        <end position="229"/>
    </location>
</feature>
<dbReference type="Proteomes" id="UP000588604">
    <property type="component" value="Unassembled WGS sequence"/>
</dbReference>
<accession>A0A841MZB8</accession>
<feature type="domain" description="Protein FecR C-terminal" evidence="3">
    <location>
        <begin position="274"/>
        <end position="342"/>
    </location>
</feature>
<dbReference type="PIRSF" id="PIRSF018266">
    <property type="entry name" value="FecR"/>
    <property type="match status" value="1"/>
</dbReference>
<dbReference type="InterPro" id="IPR006860">
    <property type="entry name" value="FecR"/>
</dbReference>
<dbReference type="PANTHER" id="PTHR30273:SF2">
    <property type="entry name" value="PROTEIN FECR"/>
    <property type="match status" value="1"/>
</dbReference>
<reference evidence="4 5" key="1">
    <citation type="submission" date="2020-08" db="EMBL/GenBank/DDBJ databases">
        <title>Genomic Encyclopedia of Type Strains, Phase IV (KMG-IV): sequencing the most valuable type-strain genomes for metagenomic binning, comparative biology and taxonomic classification.</title>
        <authorList>
            <person name="Goeker M."/>
        </authorList>
    </citation>
    <scope>NUCLEOTIDE SEQUENCE [LARGE SCALE GENOMIC DNA]</scope>
    <source>
        <strain evidence="4 5">DSM 102044</strain>
    </source>
</reference>
<keyword evidence="1" id="KW-0472">Membrane</keyword>
<dbReference type="InterPro" id="IPR032508">
    <property type="entry name" value="FecR_C"/>
</dbReference>
<keyword evidence="1" id="KW-1133">Transmembrane helix</keyword>
<dbReference type="Gene3D" id="2.60.120.1440">
    <property type="match status" value="1"/>
</dbReference>
<comment type="caution">
    <text evidence="4">The sequence shown here is derived from an EMBL/GenBank/DDBJ whole genome shotgun (WGS) entry which is preliminary data.</text>
</comment>
<keyword evidence="5" id="KW-1185">Reference proteome</keyword>
<evidence type="ECO:0000256" key="1">
    <source>
        <dbReference type="SAM" id="Phobius"/>
    </source>
</evidence>
<dbReference type="EMBL" id="JACIJO010000003">
    <property type="protein sequence ID" value="MBB6327805.1"/>
    <property type="molecule type" value="Genomic_DNA"/>
</dbReference>
<sequence>MATFLDLLEDLEFIRWVKYPDPDLETYWKSWMEANPKRIEDVKLAREVIHGLKFPSKNVSKASKEEVLLKILSETNPDYQERESLDSDKRTRIFRVSWQITRVAAILVICFILSFLYYYSKRENTVTTRPTTNWITKSTNEGEKLNFRLPDQTVVWLNSGSSLKYPEKFDSTVRFVELIGEGFFEVAENPDQPFQVKASNLTTTALGTSFNINATVSEGSRISLVTGKVSVLEASSLKTYFLKPGQALSYESSADSVSIADFDQELDLGWRFGKLIFLQANFAQVIQQLELWYGVEFNVKGTPPHQWKFNGKFENQTLNNVLTSISNIENFTYQLENKKVTIHFNN</sequence>
<evidence type="ECO:0000259" key="3">
    <source>
        <dbReference type="Pfam" id="PF16344"/>
    </source>
</evidence>
<gene>
    <name evidence="4" type="ORF">FHS59_003448</name>
</gene>
<organism evidence="4 5">
    <name type="scientific">Algoriphagus iocasae</name>
    <dbReference type="NCBI Taxonomy" id="1836499"/>
    <lineage>
        <taxon>Bacteria</taxon>
        <taxon>Pseudomonadati</taxon>
        <taxon>Bacteroidota</taxon>
        <taxon>Cytophagia</taxon>
        <taxon>Cytophagales</taxon>
        <taxon>Cyclobacteriaceae</taxon>
        <taxon>Algoriphagus</taxon>
    </lineage>
</organism>
<dbReference type="Gene3D" id="3.55.50.30">
    <property type="match status" value="1"/>
</dbReference>
<keyword evidence="1" id="KW-0812">Transmembrane</keyword>
<dbReference type="Pfam" id="PF16344">
    <property type="entry name" value="FecR_C"/>
    <property type="match status" value="1"/>
</dbReference>